<dbReference type="Gene3D" id="1.10.10.690">
    <property type="entry name" value="YidB-like"/>
    <property type="match status" value="1"/>
</dbReference>
<proteinExistence type="predicted"/>
<accession>A0A1M5IH81</accession>
<protein>
    <submittedName>
        <fullName evidence="2">Uncharacterized conserved protein YidB, DUF937 family</fullName>
    </submittedName>
</protein>
<sequence>MGLLDVLNGMQNGPRGPSNPSAQSSGGMSPMTMAILGLLAWKAIKHFSGDPAGASPAPAPSPGNTTAGGMGGGLGDVLKGGLGGMLAGGAAGSVISGGLGDLLKQLQQGGHGETANSWVGNGPNKQIAPGDLANALGADQINSLMSQSGLSRDELLSGLSQHLPDVINHLTPDGRLPTENELSGRI</sequence>
<evidence type="ECO:0000313" key="3">
    <source>
        <dbReference type="Proteomes" id="UP000190675"/>
    </source>
</evidence>
<reference evidence="2 3" key="1">
    <citation type="submission" date="2016-11" db="EMBL/GenBank/DDBJ databases">
        <authorList>
            <person name="Jaros S."/>
            <person name="Januszkiewicz K."/>
            <person name="Wedrychowicz H."/>
        </authorList>
    </citation>
    <scope>NUCLEOTIDE SEQUENCE [LARGE SCALE GENOMIC DNA]</scope>
    <source>
        <strain evidence="2 3">GAS242</strain>
    </source>
</reference>
<feature type="compositionally biased region" description="Low complexity" evidence="1">
    <location>
        <begin position="50"/>
        <end position="65"/>
    </location>
</feature>
<dbReference type="EMBL" id="LT670818">
    <property type="protein sequence ID" value="SHG27611.1"/>
    <property type="molecule type" value="Genomic_DNA"/>
</dbReference>
<dbReference type="Pfam" id="PF20159">
    <property type="entry name" value="YidB"/>
    <property type="match status" value="1"/>
</dbReference>
<feature type="region of interest" description="Disordered" evidence="1">
    <location>
        <begin position="7"/>
        <end position="27"/>
    </location>
</feature>
<dbReference type="OrthoDB" id="4235777at2"/>
<dbReference type="AlphaFoldDB" id="A0A1M5IH81"/>
<dbReference type="InterPro" id="IPR027405">
    <property type="entry name" value="YidB-like"/>
</dbReference>
<evidence type="ECO:0000313" key="2">
    <source>
        <dbReference type="EMBL" id="SHG27611.1"/>
    </source>
</evidence>
<dbReference type="Proteomes" id="UP000190675">
    <property type="component" value="Chromosome I"/>
</dbReference>
<organism evidence="2 3">
    <name type="scientific">Bradyrhizobium erythrophlei</name>
    <dbReference type="NCBI Taxonomy" id="1437360"/>
    <lineage>
        <taxon>Bacteria</taxon>
        <taxon>Pseudomonadati</taxon>
        <taxon>Pseudomonadota</taxon>
        <taxon>Alphaproteobacteria</taxon>
        <taxon>Hyphomicrobiales</taxon>
        <taxon>Nitrobacteraceae</taxon>
        <taxon>Bradyrhizobium</taxon>
    </lineage>
</organism>
<name>A0A1M5IH81_9BRAD</name>
<gene>
    <name evidence="2" type="ORF">SAMN05444169_1568</name>
</gene>
<dbReference type="InterPro" id="IPR045372">
    <property type="entry name" value="YidB"/>
</dbReference>
<dbReference type="SUPFAM" id="SSF140804">
    <property type="entry name" value="YidB-like"/>
    <property type="match status" value="1"/>
</dbReference>
<feature type="compositionally biased region" description="Polar residues" evidence="1">
    <location>
        <begin position="18"/>
        <end position="27"/>
    </location>
</feature>
<evidence type="ECO:0000256" key="1">
    <source>
        <dbReference type="SAM" id="MobiDB-lite"/>
    </source>
</evidence>
<feature type="region of interest" description="Disordered" evidence="1">
    <location>
        <begin position="50"/>
        <end position="70"/>
    </location>
</feature>
<dbReference type="RefSeq" id="WP_079565467.1">
    <property type="nucleotide sequence ID" value="NZ_LT670818.1"/>
</dbReference>